<keyword evidence="2" id="KW-1133">Transmembrane helix</keyword>
<evidence type="ECO:0000313" key="4">
    <source>
        <dbReference type="EMBL" id="GHD71620.1"/>
    </source>
</evidence>
<protein>
    <recommendedName>
        <fullName evidence="3">YhdP central domain-containing protein</fullName>
    </recommendedName>
</protein>
<keyword evidence="5" id="KW-1185">Reference proteome</keyword>
<evidence type="ECO:0000256" key="1">
    <source>
        <dbReference type="SAM" id="MobiDB-lite"/>
    </source>
</evidence>
<dbReference type="InterPro" id="IPR011836">
    <property type="entry name" value="YhdP"/>
</dbReference>
<feature type="transmembrane region" description="Helical" evidence="2">
    <location>
        <begin position="41"/>
        <end position="64"/>
    </location>
</feature>
<dbReference type="InterPro" id="IPR025263">
    <property type="entry name" value="YhdP_central"/>
</dbReference>
<dbReference type="Pfam" id="PF13116">
    <property type="entry name" value="YhdP"/>
    <property type="match status" value="1"/>
</dbReference>
<name>A0ABQ3H689_9NEIS</name>
<gene>
    <name evidence="4" type="ORF">GCM10011419_03640</name>
</gene>
<dbReference type="PANTHER" id="PTHR38690:SF1">
    <property type="entry name" value="PROTEASE"/>
    <property type="match status" value="1"/>
</dbReference>
<keyword evidence="2" id="KW-0812">Transmembrane</keyword>
<dbReference type="PANTHER" id="PTHR38690">
    <property type="entry name" value="PROTEASE-RELATED"/>
    <property type="match status" value="1"/>
</dbReference>
<dbReference type="EMBL" id="BMYP01000003">
    <property type="protein sequence ID" value="GHD71620.1"/>
    <property type="molecule type" value="Genomic_DNA"/>
</dbReference>
<comment type="caution">
    <text evidence="4">The sequence shown here is derived from an EMBL/GenBank/DDBJ whole genome shotgun (WGS) entry which is preliminary data.</text>
</comment>
<evidence type="ECO:0000256" key="2">
    <source>
        <dbReference type="SAM" id="Phobius"/>
    </source>
</evidence>
<organism evidence="4 5">
    <name type="scientific">Vogesella fluminis</name>
    <dbReference type="NCBI Taxonomy" id="1069161"/>
    <lineage>
        <taxon>Bacteria</taxon>
        <taxon>Pseudomonadati</taxon>
        <taxon>Pseudomonadota</taxon>
        <taxon>Betaproteobacteria</taxon>
        <taxon>Neisseriales</taxon>
        <taxon>Chromobacteriaceae</taxon>
        <taxon>Vogesella</taxon>
    </lineage>
</organism>
<keyword evidence="2" id="KW-0472">Membrane</keyword>
<feature type="region of interest" description="Disordered" evidence="1">
    <location>
        <begin position="1280"/>
        <end position="1302"/>
    </location>
</feature>
<evidence type="ECO:0000313" key="5">
    <source>
        <dbReference type="Proteomes" id="UP000662678"/>
    </source>
</evidence>
<feature type="domain" description="YhdP central" evidence="3">
    <location>
        <begin position="36"/>
        <end position="1282"/>
    </location>
</feature>
<accession>A0ABQ3H689</accession>
<evidence type="ECO:0000259" key="3">
    <source>
        <dbReference type="Pfam" id="PF13116"/>
    </source>
</evidence>
<dbReference type="NCBIfam" id="TIGR02099">
    <property type="entry name" value="YhdP family protein"/>
    <property type="match status" value="1"/>
</dbReference>
<dbReference type="Proteomes" id="UP000662678">
    <property type="component" value="Unassembled WGS sequence"/>
</dbReference>
<sequence>MRFQRYDEIVTDHSTPTSPSDVTPPDRSWRILRTARRILRAAAWLLAAVLLLLAVSFLSFRFILLPNLDRLRPYLEQSLGDASGMAIKVGRIDGEWLWWAPVLTLHDVQVRPASRASAIRLSRVEVIPAWKSWLYLEPRLASLQLDDLQLALQRDRHGRLSLNGIALSGGKGDNRLLDWLLRQDSITLSLKQLSWHDQLLALPALRLEGLTLQLQDNWRGHRLQLRGRPDSPLLPGLLLDAGWQGAAVADWRQWQGDLTLAAGSGELSLLKRYWPTAPFAGQGRASSRLTAAFAEGRITALQGRWQVDDVSLALQRRDLPLPRLAGEVDYRSAAAGEHQLQASHLTLSGEFGPLLRDATVDANWHEQRGGRVQLSGVSLAGLWPVLQQRVTLLRELPLTALDGELANTRWQWQGPWRAPRDYRLSTAFRELRPTLSTSPTMQGGVNGGLNLAHDGGALSLSGQGLTLAWPQQLAEPLALQQLAGQLRWQRQGQGWQFTLPALRLQTPDLKAELSGQGLLPAQGALQGRLDIRVPQVAVARVSRYLPAVIGRSTLDWLDMALVGGTARNVSARVEGDFSRFPFGNDAGGRFDVDAEVAGGVLRFDRAWPDLTAIDGKFAMRNDHVLVDAATARTAGVALQAVKVRLPDLMTQPAHLLIDGQARGALPQMLAYTRSSPVDGWLGGFLSTIDSQGEAALKLGLDIPLSALRQSKVRGEVSLPGNNLQFRQLPLPPLQAVRGVLNFNERGVSSPGIGFAAFGGQGRLTATQRRDDVMQFAVQGDAAITPVLQQYVPLLSPLVSGRTPYQANFDISNNLDDLQLLLSLRGVAIQAPAPLAKPADAEWPLQLRLRPTLQGWQLAWQQQERAQGTVTLDSHGNLRGVGVGVGAEVPASPQQIGIAIRQPQLDLLPWLGVVRQLAATTGTTGTTERAGLPLQLQLATPLLQLASYRLHDVDGRLDWHGGETPLQLQIDSREAAGQLRYSAAGDGRVQAQLSRLTLPLPEETAAVGDAGAGSLLADVSVPVLEVAVAQLFWERYQLGQLTLLAQPRGEQWQLDKITLQMPEGHLQLNGVAPREGSRQPQTRVDVAFDTEDAGGLLTRFGIADALYGGRGRLDGQLAWPGRLHDFELARLGGQLRLDVRDGRFAQVNPGVARLLGILSLQSLSRRIRLDFTDVFSSGFAFDAITGSAAIRDGVFASDDVRMTGPAALVTLRGEADLPRNQQNVRARITPHISESVSLLAGATLVNPLLGAATLLTQKILQDPINKVFSFEYQISGSLTDPQVSKVGENVSPAPPPKTPEDHR</sequence>
<reference evidence="5" key="1">
    <citation type="journal article" date="2019" name="Int. J. Syst. Evol. Microbiol.">
        <title>The Global Catalogue of Microorganisms (GCM) 10K type strain sequencing project: providing services to taxonomists for standard genome sequencing and annotation.</title>
        <authorList>
            <consortium name="The Broad Institute Genomics Platform"/>
            <consortium name="The Broad Institute Genome Sequencing Center for Infectious Disease"/>
            <person name="Wu L."/>
            <person name="Ma J."/>
        </authorList>
    </citation>
    <scope>NUCLEOTIDE SEQUENCE [LARGE SCALE GENOMIC DNA]</scope>
    <source>
        <strain evidence="5">KCTC 23713</strain>
    </source>
</reference>
<proteinExistence type="predicted"/>